<gene>
    <name evidence="10" type="ORF">KV203_16430</name>
</gene>
<dbReference type="InterPro" id="IPR017896">
    <property type="entry name" value="4Fe4S_Fe-S-bd"/>
</dbReference>
<keyword evidence="2 8" id="KW-0813">Transport</keyword>
<dbReference type="InterPro" id="IPR001080">
    <property type="entry name" value="3Fe4S_ferredoxin"/>
</dbReference>
<evidence type="ECO:0000313" key="10">
    <source>
        <dbReference type="EMBL" id="QXQ16000.1"/>
    </source>
</evidence>
<evidence type="ECO:0000256" key="3">
    <source>
        <dbReference type="ARBA" id="ARBA00022723"/>
    </source>
</evidence>
<dbReference type="RefSeq" id="WP_066475208.1">
    <property type="nucleotide sequence ID" value="NZ_CBCRUZ010000036.1"/>
</dbReference>
<dbReference type="PANTHER" id="PTHR36923:SF3">
    <property type="entry name" value="FERREDOXIN"/>
    <property type="match status" value="1"/>
</dbReference>
<evidence type="ECO:0000259" key="9">
    <source>
        <dbReference type="PROSITE" id="PS51379"/>
    </source>
</evidence>
<dbReference type="InterPro" id="IPR051269">
    <property type="entry name" value="Fe-S_cluster_ET"/>
</dbReference>
<evidence type="ECO:0000313" key="11">
    <source>
        <dbReference type="Proteomes" id="UP000887023"/>
    </source>
</evidence>
<dbReference type="Gene3D" id="3.30.70.20">
    <property type="match status" value="1"/>
</dbReference>
<dbReference type="EMBL" id="CP079105">
    <property type="protein sequence ID" value="QXQ16000.1"/>
    <property type="molecule type" value="Genomic_DNA"/>
</dbReference>
<keyword evidence="3 8" id="KW-0479">Metal-binding</keyword>
<accession>A0ABX8SDI7</accession>
<protein>
    <recommendedName>
        <fullName evidence="8">Ferredoxin</fullName>
    </recommendedName>
</protein>
<evidence type="ECO:0000256" key="4">
    <source>
        <dbReference type="ARBA" id="ARBA00022982"/>
    </source>
</evidence>
<dbReference type="Pfam" id="PF13370">
    <property type="entry name" value="Fer4_13"/>
    <property type="match status" value="1"/>
</dbReference>
<evidence type="ECO:0000256" key="5">
    <source>
        <dbReference type="ARBA" id="ARBA00023004"/>
    </source>
</evidence>
<reference evidence="10" key="1">
    <citation type="submission" date="2021-07" db="EMBL/GenBank/DDBJ databases">
        <title>Candidatus Kaistella beijingensis sp. nov. isolated from a municipal wastewater treatment plant is involved in sludge foaming.</title>
        <authorList>
            <person name="Song Y."/>
            <person name="Liu S.-J."/>
        </authorList>
    </citation>
    <scope>NUCLEOTIDE SEQUENCE</scope>
    <source>
        <strain evidence="10">DSM 43998</strain>
    </source>
</reference>
<evidence type="ECO:0000256" key="6">
    <source>
        <dbReference type="ARBA" id="ARBA00023014"/>
    </source>
</evidence>
<proteinExistence type="predicted"/>
<dbReference type="SUPFAM" id="SSF54862">
    <property type="entry name" value="4Fe-4S ferredoxins"/>
    <property type="match status" value="1"/>
</dbReference>
<dbReference type="PROSITE" id="PS51379">
    <property type="entry name" value="4FE4S_FER_2"/>
    <property type="match status" value="1"/>
</dbReference>
<evidence type="ECO:0000256" key="7">
    <source>
        <dbReference type="ARBA" id="ARBA00023291"/>
    </source>
</evidence>
<evidence type="ECO:0000256" key="1">
    <source>
        <dbReference type="ARBA" id="ARBA00001927"/>
    </source>
</evidence>
<keyword evidence="7" id="KW-0003">3Fe-4S</keyword>
<feature type="domain" description="4Fe-4S ferredoxin-type" evidence="9">
    <location>
        <begin position="1"/>
        <end position="27"/>
    </location>
</feature>
<keyword evidence="5 8" id="KW-0408">Iron</keyword>
<dbReference type="PANTHER" id="PTHR36923">
    <property type="entry name" value="FERREDOXIN"/>
    <property type="match status" value="1"/>
</dbReference>
<comment type="cofactor">
    <cofactor evidence="1">
        <name>[3Fe-4S] cluster</name>
        <dbReference type="ChEBI" id="CHEBI:21137"/>
    </cofactor>
</comment>
<dbReference type="Proteomes" id="UP000887023">
    <property type="component" value="Chromosome"/>
</dbReference>
<keyword evidence="11" id="KW-1185">Reference proteome</keyword>
<evidence type="ECO:0000256" key="8">
    <source>
        <dbReference type="RuleBase" id="RU368020"/>
    </source>
</evidence>
<dbReference type="PRINTS" id="PR00352">
    <property type="entry name" value="3FE4SFRDOXIN"/>
</dbReference>
<keyword evidence="4 8" id="KW-0249">Electron transport</keyword>
<comment type="function">
    <text evidence="8">Ferredoxins are iron-sulfur proteins that transfer electrons in a wide variety of metabolic reactions.</text>
</comment>
<evidence type="ECO:0000256" key="2">
    <source>
        <dbReference type="ARBA" id="ARBA00022448"/>
    </source>
</evidence>
<organism evidence="10 11">
    <name type="scientific">Skermania pinensis</name>
    <dbReference type="NCBI Taxonomy" id="39122"/>
    <lineage>
        <taxon>Bacteria</taxon>
        <taxon>Bacillati</taxon>
        <taxon>Actinomycetota</taxon>
        <taxon>Actinomycetes</taxon>
        <taxon>Mycobacteriales</taxon>
        <taxon>Gordoniaceae</taxon>
        <taxon>Skermania</taxon>
    </lineage>
</organism>
<name>A0ABX8SDI7_9ACTN</name>
<keyword evidence="6 8" id="KW-0411">Iron-sulfur</keyword>
<sequence>MLIDRERCEGHGFCEALAPDVFEVDDDGKSVARGELDAETAQLVLDSCPVAALRLAPE</sequence>